<keyword evidence="2" id="KW-1185">Reference proteome</keyword>
<dbReference type="InterPro" id="IPR008767">
    <property type="entry name" value="Phage_SPP1_head-tail_adaptor"/>
</dbReference>
<proteinExistence type="predicted"/>
<dbReference type="OrthoDB" id="7570189at2"/>
<dbReference type="Proteomes" id="UP000184292">
    <property type="component" value="Unassembled WGS sequence"/>
</dbReference>
<dbReference type="Gene3D" id="2.40.10.270">
    <property type="entry name" value="Bacteriophage SPP1 head-tail adaptor protein"/>
    <property type="match status" value="1"/>
</dbReference>
<sequence length="113" mass="12040">MSGAFRPNRRLVLEAPLRGADGAGGHAGGWRALGTLWGAIDARAGRETGGGGGPLSVVTLRITVRAAPWGSAMRPRPEQRLREGARIFTILAVREEDPRGRLLVCEAREEVSS</sequence>
<dbReference type="STRING" id="1447782.SAMN05444417_2813"/>
<dbReference type="RefSeq" id="WP_073332961.1">
    <property type="nucleotide sequence ID" value="NZ_FQYO01000005.1"/>
</dbReference>
<reference evidence="1 2" key="1">
    <citation type="submission" date="2016-11" db="EMBL/GenBank/DDBJ databases">
        <authorList>
            <person name="Jaros S."/>
            <person name="Januszkiewicz K."/>
            <person name="Wedrychowicz H."/>
        </authorList>
    </citation>
    <scope>NUCLEOTIDE SEQUENCE [LARGE SCALE GENOMIC DNA]</scope>
    <source>
        <strain evidence="1 2">DSM 100565</strain>
    </source>
</reference>
<dbReference type="InterPro" id="IPR038666">
    <property type="entry name" value="SSP1_head-tail_sf"/>
</dbReference>
<evidence type="ECO:0000313" key="1">
    <source>
        <dbReference type="EMBL" id="SHJ11147.1"/>
    </source>
</evidence>
<dbReference type="Pfam" id="PF05521">
    <property type="entry name" value="Phage_HCP"/>
    <property type="match status" value="1"/>
</dbReference>
<organism evidence="1 2">
    <name type="scientific">Wenxinia saemankumensis</name>
    <dbReference type="NCBI Taxonomy" id="1447782"/>
    <lineage>
        <taxon>Bacteria</taxon>
        <taxon>Pseudomonadati</taxon>
        <taxon>Pseudomonadota</taxon>
        <taxon>Alphaproteobacteria</taxon>
        <taxon>Rhodobacterales</taxon>
        <taxon>Roseobacteraceae</taxon>
        <taxon>Wenxinia</taxon>
    </lineage>
</organism>
<dbReference type="AlphaFoldDB" id="A0A1M6GMF4"/>
<name>A0A1M6GMF4_9RHOB</name>
<evidence type="ECO:0000313" key="2">
    <source>
        <dbReference type="Proteomes" id="UP000184292"/>
    </source>
</evidence>
<dbReference type="EMBL" id="FQYO01000005">
    <property type="protein sequence ID" value="SHJ11147.1"/>
    <property type="molecule type" value="Genomic_DNA"/>
</dbReference>
<protein>
    <submittedName>
        <fullName evidence="1">Head-tail adaptor</fullName>
    </submittedName>
</protein>
<accession>A0A1M6GMF4</accession>
<gene>
    <name evidence="1" type="ORF">SAMN05444417_2813</name>
</gene>